<organism evidence="1 2">
    <name type="scientific">Dioscorea alata</name>
    <name type="common">Purple yam</name>
    <dbReference type="NCBI Taxonomy" id="55571"/>
    <lineage>
        <taxon>Eukaryota</taxon>
        <taxon>Viridiplantae</taxon>
        <taxon>Streptophyta</taxon>
        <taxon>Embryophyta</taxon>
        <taxon>Tracheophyta</taxon>
        <taxon>Spermatophyta</taxon>
        <taxon>Magnoliopsida</taxon>
        <taxon>Liliopsida</taxon>
        <taxon>Dioscoreales</taxon>
        <taxon>Dioscoreaceae</taxon>
        <taxon>Dioscorea</taxon>
    </lineage>
</organism>
<evidence type="ECO:0000313" key="1">
    <source>
        <dbReference type="EMBL" id="KAH7666176.1"/>
    </source>
</evidence>
<dbReference type="EC" id="1.14.14.147" evidence="1"/>
<protein>
    <submittedName>
        <fullName evidence="1">3-epi-6-deoxocathasterone 23-monooxygenase protein</fullName>
        <ecNumber evidence="1">1.14.14.147</ecNumber>
    </submittedName>
</protein>
<name>A0ACB7UZ39_DIOAL</name>
<comment type="caution">
    <text evidence="1">The sequence shown here is derived from an EMBL/GenBank/DDBJ whole genome shotgun (WGS) entry which is preliminary data.</text>
</comment>
<sequence>MDWILGSSVLVCTVSLWWYSCVWWNKKKKMEMMLMASRVNNNGNKGRIPNGSLGWPLIGETLEFIACGCSSNPLKFMHNHSTLYGKVFKTHILGRPIIISSDSEVNKVVLQNDGRTFIPFYPRSIIELLGKSSILQISGNLHKRVHGLVGAFLKSSSLKEIITRDLENLLRLSFITWSDGQQIYMQNEAKEITFQALIKVLLGLGPGEEFKLLEKQFKEFIKGLICLPIKLPGTTLHKSLKAKQRIMKLIEKIIEEKMIKCSNCDENGELNDVVDVLLKQMKDDDDDDQNITIDFICSNITEMMIPGEDSVPMLITLALKFLGDSPSSLNQLKEENMELKMKKRCSGESYSWKDYMSLSFTQNVISETLRMGNIIMGAWRKALTDVEIKGYLIPKDWCIMACFSSIHLDQDNYEKPFQFDPWRWQKIEGSNQNNFTPFGGGQRLCPGQELSRLEAAIFLHHFVTTFSWVAEEDMIITFPTVKMKKRLPIILKTLVTSHV</sequence>
<dbReference type="EMBL" id="CM037023">
    <property type="protein sequence ID" value="KAH7666176.1"/>
    <property type="molecule type" value="Genomic_DNA"/>
</dbReference>
<evidence type="ECO:0000313" key="2">
    <source>
        <dbReference type="Proteomes" id="UP000827976"/>
    </source>
</evidence>
<reference evidence="2" key="1">
    <citation type="journal article" date="2022" name="Nat. Commun.">
        <title>Chromosome evolution and the genetic basis of agronomically important traits in greater yam.</title>
        <authorList>
            <person name="Bredeson J.V."/>
            <person name="Lyons J.B."/>
            <person name="Oniyinde I.O."/>
            <person name="Okereke N.R."/>
            <person name="Kolade O."/>
            <person name="Nnabue I."/>
            <person name="Nwadili C.O."/>
            <person name="Hribova E."/>
            <person name="Parker M."/>
            <person name="Nwogha J."/>
            <person name="Shu S."/>
            <person name="Carlson J."/>
            <person name="Kariba R."/>
            <person name="Muthemba S."/>
            <person name="Knop K."/>
            <person name="Barton G.J."/>
            <person name="Sherwood A.V."/>
            <person name="Lopez-Montes A."/>
            <person name="Asiedu R."/>
            <person name="Jamnadass R."/>
            <person name="Muchugi A."/>
            <person name="Goodstein D."/>
            <person name="Egesi C.N."/>
            <person name="Featherston J."/>
            <person name="Asfaw A."/>
            <person name="Simpson G.G."/>
            <person name="Dolezel J."/>
            <person name="Hendre P.S."/>
            <person name="Van Deynze A."/>
            <person name="Kumar P.L."/>
            <person name="Obidiegwu J.E."/>
            <person name="Bhattacharjee R."/>
            <person name="Rokhsar D.S."/>
        </authorList>
    </citation>
    <scope>NUCLEOTIDE SEQUENCE [LARGE SCALE GENOMIC DNA]</scope>
    <source>
        <strain evidence="2">cv. TDa95/00328</strain>
    </source>
</reference>
<keyword evidence="1" id="KW-0560">Oxidoreductase</keyword>
<proteinExistence type="predicted"/>
<keyword evidence="2" id="KW-1185">Reference proteome</keyword>
<accession>A0ACB7UZ39</accession>
<dbReference type="Proteomes" id="UP000827976">
    <property type="component" value="Chromosome 13"/>
</dbReference>
<gene>
    <name evidence="1" type="ORF">IHE45_13G083700</name>
</gene>